<dbReference type="STRING" id="1123384.AJ81_07855"/>
<evidence type="ECO:0000256" key="1">
    <source>
        <dbReference type="ARBA" id="ARBA00004193"/>
    </source>
</evidence>
<dbReference type="PaxDb" id="1123384-AJ81_07855"/>
<accession>A0A0X1KS72</accession>
<dbReference type="CDD" id="cd19964">
    <property type="entry name" value="PBP1_BMP-like"/>
    <property type="match status" value="1"/>
</dbReference>
<dbReference type="KEGG" id="phy:AJ81_07855"/>
<feature type="domain" description="ABC transporter substrate-binding protein PnrA-like" evidence="8">
    <location>
        <begin position="22"/>
        <end position="325"/>
    </location>
</feature>
<dbReference type="PANTHER" id="PTHR34296">
    <property type="entry name" value="TRANSCRIPTIONAL ACTIVATOR PROTEIN MED"/>
    <property type="match status" value="1"/>
</dbReference>
<proteinExistence type="inferred from homology"/>
<dbReference type="InterPro" id="IPR003760">
    <property type="entry name" value="PnrA-like"/>
</dbReference>
<dbReference type="PANTHER" id="PTHR34296:SF2">
    <property type="entry name" value="ABC TRANSPORTER GUANOSINE-BINDING PROTEIN NUPN"/>
    <property type="match status" value="1"/>
</dbReference>
<dbReference type="PATRIC" id="fig|1123384.7.peg.1575"/>
<evidence type="ECO:0000256" key="6">
    <source>
        <dbReference type="ARBA" id="ARBA00023288"/>
    </source>
</evidence>
<dbReference type="EMBL" id="CP007141">
    <property type="protein sequence ID" value="AJC74103.1"/>
    <property type="molecule type" value="Genomic_DNA"/>
</dbReference>
<organism evidence="9 10">
    <name type="scientific">Pseudothermotoga hypogea DSM 11164 = NBRC 106472</name>
    <dbReference type="NCBI Taxonomy" id="1123384"/>
    <lineage>
        <taxon>Bacteria</taxon>
        <taxon>Thermotogati</taxon>
        <taxon>Thermotogota</taxon>
        <taxon>Thermotogae</taxon>
        <taxon>Thermotogales</taxon>
        <taxon>Thermotogaceae</taxon>
        <taxon>Pseudothermotoga</taxon>
    </lineage>
</organism>
<dbReference type="RefSeq" id="WP_031504124.1">
    <property type="nucleotide sequence ID" value="NC_022795.1"/>
</dbReference>
<dbReference type="AlphaFoldDB" id="A0A0X1KS72"/>
<keyword evidence="3" id="KW-1003">Cell membrane</keyword>
<protein>
    <submittedName>
        <fullName evidence="9">Membrane protein</fullName>
    </submittedName>
</protein>
<reference evidence="9 10" key="1">
    <citation type="submission" date="2014-01" db="EMBL/GenBank/DDBJ databases">
        <title>Genome sequencing of Thermotog hypogea.</title>
        <authorList>
            <person name="Zhang X."/>
            <person name="Alvare G."/>
            <person name="Fristensky B."/>
            <person name="Chen L."/>
            <person name="Suen T."/>
            <person name="Chen Q."/>
            <person name="Ma K."/>
        </authorList>
    </citation>
    <scope>NUCLEOTIDE SEQUENCE [LARGE SCALE GENOMIC DNA]</scope>
    <source>
        <strain evidence="9 10">DSM 11164</strain>
    </source>
</reference>
<comment type="similarity">
    <text evidence="2">Belongs to the BMP lipoprotein family.</text>
</comment>
<evidence type="ECO:0000259" key="8">
    <source>
        <dbReference type="Pfam" id="PF02608"/>
    </source>
</evidence>
<dbReference type="InterPro" id="IPR028082">
    <property type="entry name" value="Peripla_BP_I"/>
</dbReference>
<dbReference type="SUPFAM" id="SSF53822">
    <property type="entry name" value="Periplasmic binding protein-like I"/>
    <property type="match status" value="1"/>
</dbReference>
<keyword evidence="5" id="KW-0472">Membrane</keyword>
<keyword evidence="6" id="KW-0449">Lipoprotein</keyword>
<evidence type="ECO:0000256" key="3">
    <source>
        <dbReference type="ARBA" id="ARBA00022475"/>
    </source>
</evidence>
<dbReference type="GO" id="GO:0005886">
    <property type="term" value="C:plasma membrane"/>
    <property type="evidence" value="ECO:0007669"/>
    <property type="project" value="UniProtKB-SubCell"/>
</dbReference>
<dbReference type="InterPro" id="IPR050957">
    <property type="entry name" value="BMP_lipoprotein"/>
</dbReference>
<feature type="chain" id="PRO_5006945765" evidence="7">
    <location>
        <begin position="19"/>
        <end position="329"/>
    </location>
</feature>
<evidence type="ECO:0000313" key="9">
    <source>
        <dbReference type="EMBL" id="AJC74103.1"/>
    </source>
</evidence>
<gene>
    <name evidence="9" type="ORF">AJ81_07855</name>
</gene>
<dbReference type="Pfam" id="PF02608">
    <property type="entry name" value="Bmp"/>
    <property type="match status" value="1"/>
</dbReference>
<dbReference type="Gene3D" id="3.40.50.2300">
    <property type="match status" value="2"/>
</dbReference>
<dbReference type="OrthoDB" id="9769871at2"/>
<evidence type="ECO:0000313" key="10">
    <source>
        <dbReference type="Proteomes" id="UP000077469"/>
    </source>
</evidence>
<keyword evidence="10" id="KW-1185">Reference proteome</keyword>
<evidence type="ECO:0000256" key="7">
    <source>
        <dbReference type="SAM" id="SignalP"/>
    </source>
</evidence>
<keyword evidence="4 7" id="KW-0732">Signal</keyword>
<evidence type="ECO:0000256" key="5">
    <source>
        <dbReference type="ARBA" id="ARBA00023136"/>
    </source>
</evidence>
<name>A0A0X1KS72_9THEM</name>
<sequence>MKKFLFLVVLLLSTLLLAKPSRVAYVINGSLGDQSFYDSGYAGIKKLEEDFKVQTRVIECNFDPSLYYPSLVTAAQWADVIFVISYGFEEELKQVAMKFPNKIWVNIDTVVQDEKGIISSVDYREEEGAFLAGVVAAMVTTMTNLPGINPEKIIGAVGGDDDIVIRSFVYGYEQGAKFIDPEVQVKVIYVGTWDDPAKGKQAALQLYAEGADVVFQIAALTGFGVLQAAKEVGKYAIGVDSNQNPLVPGHVITSDLKEVGKSIYTIFKMILDGTFERGKVYSFGVKEGMVGLAIDEYTRKILPEDVVQKIIDIQNKMASGEIKVEPYRP</sequence>
<comment type="subcellular location">
    <subcellularLocation>
        <location evidence="1">Cell membrane</location>
        <topology evidence="1">Lipid-anchor</topology>
    </subcellularLocation>
</comment>
<dbReference type="Proteomes" id="UP000077469">
    <property type="component" value="Chromosome"/>
</dbReference>
<evidence type="ECO:0000256" key="2">
    <source>
        <dbReference type="ARBA" id="ARBA00008610"/>
    </source>
</evidence>
<evidence type="ECO:0000256" key="4">
    <source>
        <dbReference type="ARBA" id="ARBA00022729"/>
    </source>
</evidence>
<feature type="signal peptide" evidence="7">
    <location>
        <begin position="1"/>
        <end position="18"/>
    </location>
</feature>